<reference evidence="1 2" key="1">
    <citation type="submission" date="2019-03" db="EMBL/GenBank/DDBJ databases">
        <title>Deep-cultivation of Planctomycetes and their phenomic and genomic characterization uncovers novel biology.</title>
        <authorList>
            <person name="Wiegand S."/>
            <person name="Jogler M."/>
            <person name="Boedeker C."/>
            <person name="Pinto D."/>
            <person name="Vollmers J."/>
            <person name="Rivas-Marin E."/>
            <person name="Kohn T."/>
            <person name="Peeters S.H."/>
            <person name="Heuer A."/>
            <person name="Rast P."/>
            <person name="Oberbeckmann S."/>
            <person name="Bunk B."/>
            <person name="Jeske O."/>
            <person name="Meyerdierks A."/>
            <person name="Storesund J.E."/>
            <person name="Kallscheuer N."/>
            <person name="Luecker S."/>
            <person name="Lage O.M."/>
            <person name="Pohl T."/>
            <person name="Merkel B.J."/>
            <person name="Hornburger P."/>
            <person name="Mueller R.-W."/>
            <person name="Bruemmer F."/>
            <person name="Labrenz M."/>
            <person name="Spormann A.M."/>
            <person name="Op den Camp H."/>
            <person name="Overmann J."/>
            <person name="Amann R."/>
            <person name="Jetten M.S.M."/>
            <person name="Mascher T."/>
            <person name="Medema M.H."/>
            <person name="Devos D.P."/>
            <person name="Kaster A.-K."/>
            <person name="Ovreas L."/>
            <person name="Rohde M."/>
            <person name="Galperin M.Y."/>
            <person name="Jogler C."/>
        </authorList>
    </citation>
    <scope>NUCLEOTIDE SEQUENCE [LARGE SCALE GENOMIC DNA]</scope>
    <source>
        <strain evidence="1 2">Enr10</strain>
    </source>
</reference>
<accession>A0A517Q3T9</accession>
<dbReference type="Proteomes" id="UP000315647">
    <property type="component" value="Chromosome"/>
</dbReference>
<protein>
    <submittedName>
        <fullName evidence="1">Uncharacterized protein</fullName>
    </submittedName>
</protein>
<proteinExistence type="predicted"/>
<dbReference type="AlphaFoldDB" id="A0A517Q3T9"/>
<evidence type="ECO:0000313" key="1">
    <source>
        <dbReference type="EMBL" id="QDT26284.1"/>
    </source>
</evidence>
<evidence type="ECO:0000313" key="2">
    <source>
        <dbReference type="Proteomes" id="UP000315647"/>
    </source>
</evidence>
<name>A0A517Q3T9_9PLAN</name>
<organism evidence="1 2">
    <name type="scientific">Gimesia panareensis</name>
    <dbReference type="NCBI Taxonomy" id="2527978"/>
    <lineage>
        <taxon>Bacteria</taxon>
        <taxon>Pseudomonadati</taxon>
        <taxon>Planctomycetota</taxon>
        <taxon>Planctomycetia</taxon>
        <taxon>Planctomycetales</taxon>
        <taxon>Planctomycetaceae</taxon>
        <taxon>Gimesia</taxon>
    </lineage>
</organism>
<keyword evidence="2" id="KW-1185">Reference proteome</keyword>
<sequence>MTTTPSKTQTHLSQEERKQVIRLIIKLISLSKDTTDIKQAVSEKYNLSRRSVERYITSARREMVKQVNLPPEVHRAESLYFYLSVINDPNSIQRDRIRARERIDRLLDIDLSSITQARREFDRTAQEIHDLSDEEFQDYYNKKLKELGVNPKSSLFNGTYQPS</sequence>
<dbReference type="RefSeq" id="WP_145448630.1">
    <property type="nucleotide sequence ID" value="NZ_CP037421.1"/>
</dbReference>
<dbReference type="EMBL" id="CP037421">
    <property type="protein sequence ID" value="QDT26284.1"/>
    <property type="molecule type" value="Genomic_DNA"/>
</dbReference>
<gene>
    <name evidence="1" type="ORF">Enr10x_15850</name>
</gene>